<dbReference type="Pfam" id="PF05938">
    <property type="entry name" value="Self-incomp_S1"/>
    <property type="match status" value="1"/>
</dbReference>
<feature type="signal peptide" evidence="6">
    <location>
        <begin position="1"/>
        <end position="20"/>
    </location>
</feature>
<keyword evidence="3" id="KW-0713">Self-incompatibility</keyword>
<dbReference type="Proteomes" id="UP001443914">
    <property type="component" value="Unassembled WGS sequence"/>
</dbReference>
<feature type="chain" id="PRO_5043923515" description="S-protein homolog" evidence="6">
    <location>
        <begin position="21"/>
        <end position="142"/>
    </location>
</feature>
<dbReference type="GO" id="GO:0005576">
    <property type="term" value="C:extracellular region"/>
    <property type="evidence" value="ECO:0007669"/>
    <property type="project" value="UniProtKB-SubCell"/>
</dbReference>
<evidence type="ECO:0000256" key="4">
    <source>
        <dbReference type="ARBA" id="ARBA00022525"/>
    </source>
</evidence>
<proteinExistence type="inferred from homology"/>
<organism evidence="7 8">
    <name type="scientific">Saponaria officinalis</name>
    <name type="common">Common soapwort</name>
    <name type="synonym">Lychnis saponaria</name>
    <dbReference type="NCBI Taxonomy" id="3572"/>
    <lineage>
        <taxon>Eukaryota</taxon>
        <taxon>Viridiplantae</taxon>
        <taxon>Streptophyta</taxon>
        <taxon>Embryophyta</taxon>
        <taxon>Tracheophyta</taxon>
        <taxon>Spermatophyta</taxon>
        <taxon>Magnoliopsida</taxon>
        <taxon>eudicotyledons</taxon>
        <taxon>Gunneridae</taxon>
        <taxon>Pentapetalae</taxon>
        <taxon>Caryophyllales</taxon>
        <taxon>Caryophyllaceae</taxon>
        <taxon>Caryophylleae</taxon>
        <taxon>Saponaria</taxon>
    </lineage>
</organism>
<dbReference type="AlphaFoldDB" id="A0AAW1LHT9"/>
<evidence type="ECO:0000313" key="8">
    <source>
        <dbReference type="Proteomes" id="UP001443914"/>
    </source>
</evidence>
<name>A0AAW1LHT9_SAPOF</name>
<keyword evidence="4" id="KW-0964">Secreted</keyword>
<evidence type="ECO:0000256" key="2">
    <source>
        <dbReference type="ARBA" id="ARBA00005581"/>
    </source>
</evidence>
<comment type="caution">
    <text evidence="7">The sequence shown here is derived from an EMBL/GenBank/DDBJ whole genome shotgun (WGS) entry which is preliminary data.</text>
</comment>
<comment type="similarity">
    <text evidence="2">Belongs to the plant self-incompatibility (S1) protein family.</text>
</comment>
<evidence type="ECO:0000313" key="7">
    <source>
        <dbReference type="EMBL" id="KAK9733800.1"/>
    </source>
</evidence>
<gene>
    <name evidence="7" type="ORF">RND81_04G093000</name>
</gene>
<evidence type="ECO:0000256" key="5">
    <source>
        <dbReference type="ARBA" id="ARBA00022729"/>
    </source>
</evidence>
<dbReference type="GO" id="GO:0060320">
    <property type="term" value="P:rejection of self pollen"/>
    <property type="evidence" value="ECO:0007669"/>
    <property type="project" value="UniProtKB-KW"/>
</dbReference>
<keyword evidence="8" id="KW-1185">Reference proteome</keyword>
<evidence type="ECO:0000256" key="6">
    <source>
        <dbReference type="SAM" id="SignalP"/>
    </source>
</evidence>
<dbReference type="InterPro" id="IPR010264">
    <property type="entry name" value="Self-incomp_S1"/>
</dbReference>
<evidence type="ECO:0000256" key="3">
    <source>
        <dbReference type="ARBA" id="ARBA00022471"/>
    </source>
</evidence>
<protein>
    <recommendedName>
        <fullName evidence="9">S-protein homolog</fullName>
    </recommendedName>
</protein>
<accession>A0AAW1LHT9</accession>
<sequence length="142" mass="16749">MLKQLLIIILIISSQEFVRCYTIFPARYWIVIENDLSSSDLDVDCKNANLMLNLGTQHVSKKSDFNYTLVSSFFKNDLILCYLTWSINHEKQVQISAFQNSRSFINHECGGRHCFWKVDDGGIYLYNIKHKTYNKWGDWPRK</sequence>
<evidence type="ECO:0008006" key="9">
    <source>
        <dbReference type="Google" id="ProtNLM"/>
    </source>
</evidence>
<evidence type="ECO:0000256" key="1">
    <source>
        <dbReference type="ARBA" id="ARBA00004613"/>
    </source>
</evidence>
<dbReference type="EMBL" id="JBDFQZ010000004">
    <property type="protein sequence ID" value="KAK9733800.1"/>
    <property type="molecule type" value="Genomic_DNA"/>
</dbReference>
<reference evidence="7" key="1">
    <citation type="submission" date="2024-03" db="EMBL/GenBank/DDBJ databases">
        <title>WGS assembly of Saponaria officinalis var. Norfolk2.</title>
        <authorList>
            <person name="Jenkins J."/>
            <person name="Shu S."/>
            <person name="Grimwood J."/>
            <person name="Barry K."/>
            <person name="Goodstein D."/>
            <person name="Schmutz J."/>
            <person name="Leebens-Mack J."/>
            <person name="Osbourn A."/>
        </authorList>
    </citation>
    <scope>NUCLEOTIDE SEQUENCE [LARGE SCALE GENOMIC DNA]</scope>
    <source>
        <strain evidence="7">JIC</strain>
    </source>
</reference>
<comment type="subcellular location">
    <subcellularLocation>
        <location evidence="1">Secreted</location>
    </subcellularLocation>
</comment>
<keyword evidence="5 6" id="KW-0732">Signal</keyword>